<feature type="compositionally biased region" description="Acidic residues" evidence="1">
    <location>
        <begin position="222"/>
        <end position="231"/>
    </location>
</feature>
<proteinExistence type="predicted"/>
<feature type="region of interest" description="Disordered" evidence="1">
    <location>
        <begin position="137"/>
        <end position="168"/>
    </location>
</feature>
<protein>
    <submittedName>
        <fullName evidence="2">Uncharacterized protein</fullName>
    </submittedName>
</protein>
<dbReference type="Proteomes" id="UP001385951">
    <property type="component" value="Unassembled WGS sequence"/>
</dbReference>
<reference evidence="2 3" key="1">
    <citation type="submission" date="2022-09" db="EMBL/GenBank/DDBJ databases">
        <authorList>
            <person name="Palmer J.M."/>
        </authorList>
    </citation>
    <scope>NUCLEOTIDE SEQUENCE [LARGE SCALE GENOMIC DNA]</scope>
    <source>
        <strain evidence="2 3">DSM 7382</strain>
    </source>
</reference>
<sequence length="257" mass="29753">MHTSPSYTTVDLRHHAVDIARRLSSWRHFLPAATELLTCENLSPIEIKRHSTKIVRLIELSHSTLTRSSLTSCSVAGSQTGLSPFKKTYFELLLMLHRIRHHINDTELQARIDRLLLPLPADHCSRPLRVTRHAPYHVPHAVRHRSPQSEEEDRKMMPPPSFLPNVEKRRHANNYSVRLVCDKFDNVPYCRSLRRSPRRSNDNSSETDSDDSDRDDERVIESEDEDEDEESPQVTYQQPRARLGILCTKRQPVRTGS</sequence>
<evidence type="ECO:0000256" key="1">
    <source>
        <dbReference type="SAM" id="MobiDB-lite"/>
    </source>
</evidence>
<feature type="compositionally biased region" description="Basic residues" evidence="1">
    <location>
        <begin position="137"/>
        <end position="146"/>
    </location>
</feature>
<evidence type="ECO:0000313" key="2">
    <source>
        <dbReference type="EMBL" id="KAK7688518.1"/>
    </source>
</evidence>
<feature type="compositionally biased region" description="Acidic residues" evidence="1">
    <location>
        <begin position="205"/>
        <end position="214"/>
    </location>
</feature>
<feature type="region of interest" description="Disordered" evidence="1">
    <location>
        <begin position="193"/>
        <end position="257"/>
    </location>
</feature>
<comment type="caution">
    <text evidence="2">The sequence shown here is derived from an EMBL/GenBank/DDBJ whole genome shotgun (WGS) entry which is preliminary data.</text>
</comment>
<organism evidence="2 3">
    <name type="scientific">Cerrena zonata</name>
    <dbReference type="NCBI Taxonomy" id="2478898"/>
    <lineage>
        <taxon>Eukaryota</taxon>
        <taxon>Fungi</taxon>
        <taxon>Dikarya</taxon>
        <taxon>Basidiomycota</taxon>
        <taxon>Agaricomycotina</taxon>
        <taxon>Agaricomycetes</taxon>
        <taxon>Polyporales</taxon>
        <taxon>Cerrenaceae</taxon>
        <taxon>Cerrena</taxon>
    </lineage>
</organism>
<name>A0AAW0GEJ3_9APHY</name>
<accession>A0AAW0GEJ3</accession>
<dbReference type="EMBL" id="JASBNA010000010">
    <property type="protein sequence ID" value="KAK7688518.1"/>
    <property type="molecule type" value="Genomic_DNA"/>
</dbReference>
<evidence type="ECO:0000313" key="3">
    <source>
        <dbReference type="Proteomes" id="UP001385951"/>
    </source>
</evidence>
<dbReference type="AlphaFoldDB" id="A0AAW0GEJ3"/>
<keyword evidence="3" id="KW-1185">Reference proteome</keyword>
<gene>
    <name evidence="2" type="ORF">QCA50_008056</name>
</gene>